<dbReference type="AlphaFoldDB" id="A0A2S5GFX0"/>
<dbReference type="OrthoDB" id="2970872at2"/>
<evidence type="ECO:0000313" key="1">
    <source>
        <dbReference type="EMBL" id="PPA71858.1"/>
    </source>
</evidence>
<dbReference type="Proteomes" id="UP000239047">
    <property type="component" value="Unassembled WGS sequence"/>
</dbReference>
<proteinExistence type="predicted"/>
<sequence length="87" mass="10220">MATRDSIEACLSQCEEVILFAKEEYKKASLQEHDNDDAFAQCQLDLEKASMDLEKILKSANHQQEDMLQRKRLQIQELQNQMILLRH</sequence>
<comment type="caution">
    <text evidence="1">The sequence shown here is derived from an EMBL/GenBank/DDBJ whole genome shotgun (WGS) entry which is preliminary data.</text>
</comment>
<gene>
    <name evidence="1" type="ORF">C4B60_00315</name>
</gene>
<dbReference type="RefSeq" id="WP_104055584.1">
    <property type="nucleotide sequence ID" value="NZ_PREZ01000001.1"/>
</dbReference>
<keyword evidence="2" id="KW-1185">Reference proteome</keyword>
<dbReference type="EMBL" id="PREZ01000001">
    <property type="protein sequence ID" value="PPA71858.1"/>
    <property type="molecule type" value="Genomic_DNA"/>
</dbReference>
<reference evidence="1 2" key="1">
    <citation type="submission" date="2018-02" db="EMBL/GenBank/DDBJ databases">
        <title>Jeotgalibacillus proteolyticum sp. nov. a protease producing bacterium isolated from ocean sediments of Laizhou Bay.</title>
        <authorList>
            <person name="Li Y."/>
        </authorList>
    </citation>
    <scope>NUCLEOTIDE SEQUENCE [LARGE SCALE GENOMIC DNA]</scope>
    <source>
        <strain evidence="1 2">22-7</strain>
    </source>
</reference>
<dbReference type="InterPro" id="IPR019668">
    <property type="entry name" value="Uncharacterised_YtzC"/>
</dbReference>
<organism evidence="1 2">
    <name type="scientific">Jeotgalibacillus proteolyticus</name>
    <dbReference type="NCBI Taxonomy" id="2082395"/>
    <lineage>
        <taxon>Bacteria</taxon>
        <taxon>Bacillati</taxon>
        <taxon>Bacillota</taxon>
        <taxon>Bacilli</taxon>
        <taxon>Bacillales</taxon>
        <taxon>Caryophanaceae</taxon>
        <taxon>Jeotgalibacillus</taxon>
    </lineage>
</organism>
<dbReference type="Pfam" id="PF10732">
    <property type="entry name" value="DUF2524"/>
    <property type="match status" value="1"/>
</dbReference>
<protein>
    <submittedName>
        <fullName evidence="1">DUF2524 domain-containing protein</fullName>
    </submittedName>
</protein>
<name>A0A2S5GFX0_9BACL</name>
<evidence type="ECO:0000313" key="2">
    <source>
        <dbReference type="Proteomes" id="UP000239047"/>
    </source>
</evidence>
<accession>A0A2S5GFX0</accession>